<evidence type="ECO:0000313" key="1">
    <source>
        <dbReference type="EMBL" id="KKM20298.1"/>
    </source>
</evidence>
<dbReference type="EMBL" id="LAZR01013796">
    <property type="protein sequence ID" value="KKM20298.1"/>
    <property type="molecule type" value="Genomic_DNA"/>
</dbReference>
<gene>
    <name evidence="1" type="ORF">LCGC14_1646870</name>
</gene>
<proteinExistence type="predicted"/>
<comment type="caution">
    <text evidence="1">The sequence shown here is derived from an EMBL/GenBank/DDBJ whole genome shotgun (WGS) entry which is preliminary data.</text>
</comment>
<dbReference type="AlphaFoldDB" id="A0A0F9KDU7"/>
<accession>A0A0F9KDU7</accession>
<sequence length="81" mass="9473">MLDRVTITGADDAVDVEELAALADEFPFTEWGILLSQSRMGQPRYPTFEWIRELLEAKKERLPFSHHRFQLSGHLCEKWVI</sequence>
<protein>
    <submittedName>
        <fullName evidence="1">Uncharacterized protein</fullName>
    </submittedName>
</protein>
<organism evidence="1">
    <name type="scientific">marine sediment metagenome</name>
    <dbReference type="NCBI Taxonomy" id="412755"/>
    <lineage>
        <taxon>unclassified sequences</taxon>
        <taxon>metagenomes</taxon>
        <taxon>ecological metagenomes</taxon>
    </lineage>
</organism>
<name>A0A0F9KDU7_9ZZZZ</name>
<reference evidence="1" key="1">
    <citation type="journal article" date="2015" name="Nature">
        <title>Complex archaea that bridge the gap between prokaryotes and eukaryotes.</title>
        <authorList>
            <person name="Spang A."/>
            <person name="Saw J.H."/>
            <person name="Jorgensen S.L."/>
            <person name="Zaremba-Niedzwiedzka K."/>
            <person name="Martijn J."/>
            <person name="Lind A.E."/>
            <person name="van Eijk R."/>
            <person name="Schleper C."/>
            <person name="Guy L."/>
            <person name="Ettema T.J."/>
        </authorList>
    </citation>
    <scope>NUCLEOTIDE SEQUENCE</scope>
</reference>